<protein>
    <submittedName>
        <fullName evidence="2">Uncharacterized protein</fullName>
    </submittedName>
</protein>
<sequence>MATKDNFLLFKDKQKCFDNCHTDVQYSDWNLNQNQKGSNVFPIQSNSKPYNDKKICSTLSEIYEGKEKSQTWKKLSVTDLCSNTLSLNDENEKCWKKNATNNSTLSLHIYAYENSNEASSDSPNKSFQKSLLIQKQKQINPASTFASQSPFEFQRQQNDKVPEPEVSQFKASQRLLNSENTNNVSLQAVLLTMMLEKIDNLSNRINEMQIASGDIKKASVLLTMMLEKIDNLSNGINEMQIASGDIKKACDKLNDRISAFKEKFEQVLQHQSSDKLNDRISAFEEKFEHVLQHQSSVSLR</sequence>
<dbReference type="WBParaSite" id="PS1159_v2.g22240.t1">
    <property type="protein sequence ID" value="PS1159_v2.g22240.t1"/>
    <property type="gene ID" value="PS1159_v2.g22240"/>
</dbReference>
<proteinExistence type="predicted"/>
<accession>A0AC35G0B5</accession>
<evidence type="ECO:0000313" key="1">
    <source>
        <dbReference type="Proteomes" id="UP000887580"/>
    </source>
</evidence>
<dbReference type="Proteomes" id="UP000887580">
    <property type="component" value="Unplaced"/>
</dbReference>
<name>A0AC35G0B5_9BILA</name>
<evidence type="ECO:0000313" key="2">
    <source>
        <dbReference type="WBParaSite" id="PS1159_v2.g22240.t1"/>
    </source>
</evidence>
<reference evidence="2" key="1">
    <citation type="submission" date="2022-11" db="UniProtKB">
        <authorList>
            <consortium name="WormBaseParasite"/>
        </authorList>
    </citation>
    <scope>IDENTIFICATION</scope>
</reference>
<organism evidence="1 2">
    <name type="scientific">Panagrolaimus sp. PS1159</name>
    <dbReference type="NCBI Taxonomy" id="55785"/>
    <lineage>
        <taxon>Eukaryota</taxon>
        <taxon>Metazoa</taxon>
        <taxon>Ecdysozoa</taxon>
        <taxon>Nematoda</taxon>
        <taxon>Chromadorea</taxon>
        <taxon>Rhabditida</taxon>
        <taxon>Tylenchina</taxon>
        <taxon>Panagrolaimomorpha</taxon>
        <taxon>Panagrolaimoidea</taxon>
        <taxon>Panagrolaimidae</taxon>
        <taxon>Panagrolaimus</taxon>
    </lineage>
</organism>